<dbReference type="EMBL" id="JACHJP010000003">
    <property type="protein sequence ID" value="MBB4916374.1"/>
    <property type="molecule type" value="Genomic_DNA"/>
</dbReference>
<dbReference type="Gene3D" id="1.10.260.40">
    <property type="entry name" value="lambda repressor-like DNA-binding domains"/>
    <property type="match status" value="1"/>
</dbReference>
<dbReference type="GO" id="GO:0003677">
    <property type="term" value="F:DNA binding"/>
    <property type="evidence" value="ECO:0007669"/>
    <property type="project" value="InterPro"/>
</dbReference>
<dbReference type="SUPFAM" id="SSF47413">
    <property type="entry name" value="lambda repressor-like DNA-binding domains"/>
    <property type="match status" value="1"/>
</dbReference>
<dbReference type="Pfam" id="PF13560">
    <property type="entry name" value="HTH_31"/>
    <property type="match status" value="1"/>
</dbReference>
<evidence type="ECO:0000259" key="1">
    <source>
        <dbReference type="PROSITE" id="PS50943"/>
    </source>
</evidence>
<protein>
    <submittedName>
        <fullName evidence="2">Transcriptional regulator with XRE-family HTH domain</fullName>
    </submittedName>
</protein>
<dbReference type="InterPro" id="IPR043917">
    <property type="entry name" value="DUF5753"/>
</dbReference>
<proteinExistence type="predicted"/>
<accession>A0A7W7QMK8</accession>
<feature type="domain" description="HTH cro/C1-type" evidence="1">
    <location>
        <begin position="18"/>
        <end position="71"/>
    </location>
</feature>
<dbReference type="SMART" id="SM00530">
    <property type="entry name" value="HTH_XRE"/>
    <property type="match status" value="1"/>
</dbReference>
<dbReference type="RefSeq" id="WP_184715715.1">
    <property type="nucleotide sequence ID" value="NZ_JACHJP010000003.1"/>
</dbReference>
<dbReference type="Pfam" id="PF19054">
    <property type="entry name" value="DUF5753"/>
    <property type="match status" value="1"/>
</dbReference>
<dbReference type="AlphaFoldDB" id="A0A7W7QMK8"/>
<dbReference type="InterPro" id="IPR010982">
    <property type="entry name" value="Lambda_DNA-bd_dom_sf"/>
</dbReference>
<dbReference type="InterPro" id="IPR001387">
    <property type="entry name" value="Cro/C1-type_HTH"/>
</dbReference>
<evidence type="ECO:0000313" key="3">
    <source>
        <dbReference type="Proteomes" id="UP000552644"/>
    </source>
</evidence>
<dbReference type="CDD" id="cd00093">
    <property type="entry name" value="HTH_XRE"/>
    <property type="match status" value="1"/>
</dbReference>
<keyword evidence="3" id="KW-1185">Reference proteome</keyword>
<organism evidence="2 3">
    <name type="scientific">Streptosporangium saharense</name>
    <dbReference type="NCBI Taxonomy" id="1706840"/>
    <lineage>
        <taxon>Bacteria</taxon>
        <taxon>Bacillati</taxon>
        <taxon>Actinomycetota</taxon>
        <taxon>Actinomycetes</taxon>
        <taxon>Streptosporangiales</taxon>
        <taxon>Streptosporangiaceae</taxon>
        <taxon>Streptosporangium</taxon>
    </lineage>
</organism>
<sequence>MAAVKWVTLRSQWLGQQLRDLREANGLILKDAAEYLQRDPGTVSRFETGGYPIRRPDLLALLDLYGVADPRRREEFVRLSQEVWKKGWWDGYDGEVTGALVDFAWLEARSLEIRGFDSMILPGLFQTPRYARVVISTLERDANEAQIDRWIEFRMGRQKILEGENPPRFMVILDEAVLRREVGGRECQVEQLRHLVDQAARPNVEIRVLPLSVGVHACVTGAFRIFTLGEGFPGVGYAETPKGAIYVESPDSESFVRMYEEALKLTLSPEESVEFIAAIARELSR</sequence>
<dbReference type="PROSITE" id="PS50943">
    <property type="entry name" value="HTH_CROC1"/>
    <property type="match status" value="1"/>
</dbReference>
<reference evidence="2 3" key="1">
    <citation type="submission" date="2020-08" db="EMBL/GenBank/DDBJ databases">
        <title>Genomic Encyclopedia of Type Strains, Phase III (KMG-III): the genomes of soil and plant-associated and newly described type strains.</title>
        <authorList>
            <person name="Whitman W."/>
        </authorList>
    </citation>
    <scope>NUCLEOTIDE SEQUENCE [LARGE SCALE GENOMIC DNA]</scope>
    <source>
        <strain evidence="2 3">CECT 8840</strain>
    </source>
</reference>
<name>A0A7W7QMK8_9ACTN</name>
<evidence type="ECO:0000313" key="2">
    <source>
        <dbReference type="EMBL" id="MBB4916374.1"/>
    </source>
</evidence>
<gene>
    <name evidence="2" type="ORF">FHS44_003462</name>
</gene>
<dbReference type="Proteomes" id="UP000552644">
    <property type="component" value="Unassembled WGS sequence"/>
</dbReference>
<comment type="caution">
    <text evidence="2">The sequence shown here is derived from an EMBL/GenBank/DDBJ whole genome shotgun (WGS) entry which is preliminary data.</text>
</comment>